<evidence type="ECO:0000313" key="1">
    <source>
        <dbReference type="EMBL" id="UEP19671.1"/>
    </source>
</evidence>
<dbReference type="Proteomes" id="UP000828372">
    <property type="component" value="Segment"/>
</dbReference>
<organism evidence="1 2">
    <name type="scientific">Klebsiella phage vB_KpnP-VAC71</name>
    <dbReference type="NCBI Taxonomy" id="2866700"/>
    <lineage>
        <taxon>Viruses</taxon>
        <taxon>Duplodnaviria</taxon>
        <taxon>Heunggongvirae</taxon>
        <taxon>Uroviricota</taxon>
        <taxon>Caudoviricetes</taxon>
        <taxon>Autographivirales</taxon>
        <taxon>Autotranscriptaviridae</taxon>
        <taxon>Studiervirinae</taxon>
        <taxon>Przondovirus</taxon>
        <taxon>Przondovirus VAC71</taxon>
    </lineage>
</organism>
<keyword evidence="2" id="KW-1185">Reference proteome</keyword>
<protein>
    <submittedName>
        <fullName evidence="1">Uncharacterized protein</fullName>
    </submittedName>
</protein>
<reference evidence="1 2" key="1">
    <citation type="submission" date="2021-07" db="EMBL/GenBank/DDBJ databases">
        <authorList>
            <person name="Bleriot I."/>
            <person name="Blasco L."/>
            <person name="Pacios O."/>
            <person name="Fernandez-Garcia L."/>
            <person name="Ambroa A."/>
            <person name="Ortiz-Cartagena C."/>
            <person name="Fernandez-Cuenca F."/>
            <person name="Oteo J."/>
            <person name="Pascual A."/>
            <person name="Martinez-Martinez L."/>
            <person name="Domingo-Calap P."/>
            <person name="Wood T.K."/>
            <person name="Thomas M."/>
        </authorList>
    </citation>
    <scope>NUCLEOTIDE SEQUENCE [LARGE SCALE GENOMIC DNA]</scope>
</reference>
<name>A0AAE9C6D4_9CAUD</name>
<dbReference type="EMBL" id="MZ571832">
    <property type="protein sequence ID" value="UEP19671.1"/>
    <property type="molecule type" value="Genomic_DNA"/>
</dbReference>
<sequence>MRPRLPSSYTMSITSFQVVPQNISYKQHKEIQHG</sequence>
<evidence type="ECO:0000313" key="2">
    <source>
        <dbReference type="Proteomes" id="UP000828372"/>
    </source>
</evidence>
<accession>A0AAE9C6D4</accession>
<proteinExistence type="predicted"/>